<dbReference type="EMBL" id="BKZQ01000010">
    <property type="protein sequence ID" value="GER69734.1"/>
    <property type="molecule type" value="Genomic_DNA"/>
</dbReference>
<sequence length="69" mass="8100">MAEMRESNNLKISEKALYIMRKTVERCLEDRFCLTLEQAKTETRGRYIGESLKTQSYTKLLPSRAEKLV</sequence>
<evidence type="ECO:0000313" key="1">
    <source>
        <dbReference type="EMBL" id="GER69734.1"/>
    </source>
</evidence>
<reference evidence="1 2" key="1">
    <citation type="submission" date="2019-09" db="EMBL/GenBank/DDBJ databases">
        <title>Draft genome sequence of Bacillus sp. JC-7.</title>
        <authorList>
            <person name="Tanaka N."/>
            <person name="Shiwa Y."/>
            <person name="Fujita N."/>
            <person name="Tanasupawat S."/>
        </authorList>
    </citation>
    <scope>NUCLEOTIDE SEQUENCE [LARGE SCALE GENOMIC DNA]</scope>
    <source>
        <strain evidence="1 2">JC-7</strain>
    </source>
</reference>
<comment type="caution">
    <text evidence="1">The sequence shown here is derived from an EMBL/GenBank/DDBJ whole genome shotgun (WGS) entry which is preliminary data.</text>
</comment>
<gene>
    <name evidence="1" type="ORF">BpJC7_10370</name>
</gene>
<proteinExistence type="predicted"/>
<name>A0A5J4JL64_9BACI</name>
<dbReference type="AlphaFoldDB" id="A0A5J4JL64"/>
<keyword evidence="2" id="KW-1185">Reference proteome</keyword>
<accession>A0A5J4JL64</accession>
<dbReference type="Proteomes" id="UP000391919">
    <property type="component" value="Unassembled WGS sequence"/>
</dbReference>
<evidence type="ECO:0000313" key="2">
    <source>
        <dbReference type="Proteomes" id="UP000391919"/>
    </source>
</evidence>
<organism evidence="1 2">
    <name type="scientific">Weizmannia acidilactici</name>
    <dbReference type="NCBI Taxonomy" id="2607726"/>
    <lineage>
        <taxon>Bacteria</taxon>
        <taxon>Bacillati</taxon>
        <taxon>Bacillota</taxon>
        <taxon>Bacilli</taxon>
        <taxon>Bacillales</taxon>
        <taxon>Bacillaceae</taxon>
        <taxon>Heyndrickxia</taxon>
    </lineage>
</organism>
<protein>
    <submittedName>
        <fullName evidence="1">Uncharacterized protein</fullName>
    </submittedName>
</protein>